<organism evidence="2 3">
    <name type="scientific">Smittium culicis</name>
    <dbReference type="NCBI Taxonomy" id="133412"/>
    <lineage>
        <taxon>Eukaryota</taxon>
        <taxon>Fungi</taxon>
        <taxon>Fungi incertae sedis</taxon>
        <taxon>Zoopagomycota</taxon>
        <taxon>Kickxellomycotina</taxon>
        <taxon>Harpellomycetes</taxon>
        <taxon>Harpellales</taxon>
        <taxon>Legeriomycetaceae</taxon>
        <taxon>Smittium</taxon>
    </lineage>
</organism>
<name>A0A1R1YU27_9FUNG</name>
<keyword evidence="3" id="KW-1185">Reference proteome</keyword>
<protein>
    <submittedName>
        <fullName evidence="2">Uncharacterized protein</fullName>
    </submittedName>
</protein>
<dbReference type="EMBL" id="LSSM01000012">
    <property type="protein sequence ID" value="OMJ30397.1"/>
    <property type="molecule type" value="Genomic_DNA"/>
</dbReference>
<dbReference type="OrthoDB" id="10487675at2759"/>
<dbReference type="Proteomes" id="UP000187429">
    <property type="component" value="Unassembled WGS sequence"/>
</dbReference>
<accession>A0A1R1YU27</accession>
<feature type="compositionally biased region" description="Polar residues" evidence="1">
    <location>
        <begin position="90"/>
        <end position="115"/>
    </location>
</feature>
<comment type="caution">
    <text evidence="2">The sequence shown here is derived from an EMBL/GenBank/DDBJ whole genome shotgun (WGS) entry which is preliminary data.</text>
</comment>
<proteinExistence type="predicted"/>
<sequence length="201" mass="23242">MYPERRESYKKSAFDKAYEKNRLIRRKHSIIEKRRGLLKKIANREDLILDLDLGIQMKNDKLVNSNLFTKELNISTQNIDRTYKDKENSVQKNGSKPNYLGNSKNNDGLNKNSLQDSGLSAKDVISVQNSLSDEIELKNIKMITPINSESNNDYKNVNSEDIYSHRTSNASEREKHARRDTKAVVRKKPINIMQKLFVGNI</sequence>
<dbReference type="AlphaFoldDB" id="A0A1R1YU27"/>
<reference evidence="3" key="1">
    <citation type="submission" date="2017-01" db="EMBL/GenBank/DDBJ databases">
        <authorList>
            <person name="Wang Y."/>
            <person name="White M."/>
            <person name="Kvist S."/>
            <person name="Moncalvo J.-M."/>
        </authorList>
    </citation>
    <scope>NUCLEOTIDE SEQUENCE [LARGE SCALE GENOMIC DNA]</scope>
    <source>
        <strain evidence="3">ID-206-W2</strain>
    </source>
</reference>
<feature type="region of interest" description="Disordered" evidence="1">
    <location>
        <begin position="84"/>
        <end position="115"/>
    </location>
</feature>
<gene>
    <name evidence="2" type="ORF">AYI69_g57</name>
</gene>
<evidence type="ECO:0000313" key="3">
    <source>
        <dbReference type="Proteomes" id="UP000187429"/>
    </source>
</evidence>
<evidence type="ECO:0000256" key="1">
    <source>
        <dbReference type="SAM" id="MobiDB-lite"/>
    </source>
</evidence>
<evidence type="ECO:0000313" key="2">
    <source>
        <dbReference type="EMBL" id="OMJ30397.1"/>
    </source>
</evidence>